<feature type="repeat" description="TPR" evidence="3">
    <location>
        <begin position="243"/>
        <end position="276"/>
    </location>
</feature>
<keyword evidence="6" id="KW-1185">Reference proteome</keyword>
<organism evidence="5 6">
    <name type="scientific">Granulicella pectinivorans</name>
    <dbReference type="NCBI Taxonomy" id="474950"/>
    <lineage>
        <taxon>Bacteria</taxon>
        <taxon>Pseudomonadati</taxon>
        <taxon>Acidobacteriota</taxon>
        <taxon>Terriglobia</taxon>
        <taxon>Terriglobales</taxon>
        <taxon>Acidobacteriaceae</taxon>
        <taxon>Granulicella</taxon>
    </lineage>
</organism>
<keyword evidence="2 3" id="KW-0802">TPR repeat</keyword>
<dbReference type="RefSeq" id="WP_089839257.1">
    <property type="nucleotide sequence ID" value="NZ_FOZL01000001.1"/>
</dbReference>
<dbReference type="AlphaFoldDB" id="A0A1I6MCM7"/>
<feature type="chain" id="PRO_5011796944" evidence="4">
    <location>
        <begin position="30"/>
        <end position="702"/>
    </location>
</feature>
<dbReference type="SUPFAM" id="SSF48452">
    <property type="entry name" value="TPR-like"/>
    <property type="match status" value="3"/>
</dbReference>
<dbReference type="Pfam" id="PF13432">
    <property type="entry name" value="TPR_16"/>
    <property type="match status" value="2"/>
</dbReference>
<feature type="repeat" description="TPR" evidence="3">
    <location>
        <begin position="531"/>
        <end position="564"/>
    </location>
</feature>
<evidence type="ECO:0000256" key="3">
    <source>
        <dbReference type="PROSITE-ProRule" id="PRU00339"/>
    </source>
</evidence>
<dbReference type="Pfam" id="PF14559">
    <property type="entry name" value="TPR_19"/>
    <property type="match status" value="3"/>
</dbReference>
<evidence type="ECO:0000256" key="1">
    <source>
        <dbReference type="ARBA" id="ARBA00022737"/>
    </source>
</evidence>
<dbReference type="EMBL" id="FOZL01000001">
    <property type="protein sequence ID" value="SFS13411.1"/>
    <property type="molecule type" value="Genomic_DNA"/>
</dbReference>
<dbReference type="InterPro" id="IPR011990">
    <property type="entry name" value="TPR-like_helical_dom_sf"/>
</dbReference>
<dbReference type="InterPro" id="IPR051012">
    <property type="entry name" value="CellSynth/LPSAsmb/PSIAsmb"/>
</dbReference>
<reference evidence="5 6" key="1">
    <citation type="submission" date="2016-10" db="EMBL/GenBank/DDBJ databases">
        <authorList>
            <person name="de Groot N.N."/>
        </authorList>
    </citation>
    <scope>NUCLEOTIDE SEQUENCE [LARGE SCALE GENOMIC DNA]</scope>
    <source>
        <strain evidence="5 6">DSM 21001</strain>
    </source>
</reference>
<dbReference type="OrthoDB" id="9766710at2"/>
<dbReference type="STRING" id="474950.SAMN05421771_2297"/>
<dbReference type="Proteomes" id="UP000199024">
    <property type="component" value="Unassembled WGS sequence"/>
</dbReference>
<protein>
    <submittedName>
        <fullName evidence="5">Tetratricopeptide repeat-containing protein</fullName>
    </submittedName>
</protein>
<dbReference type="SMART" id="SM00028">
    <property type="entry name" value="TPR"/>
    <property type="match status" value="11"/>
</dbReference>
<evidence type="ECO:0000256" key="4">
    <source>
        <dbReference type="SAM" id="SignalP"/>
    </source>
</evidence>
<keyword evidence="4" id="KW-0732">Signal</keyword>
<feature type="repeat" description="TPR" evidence="3">
    <location>
        <begin position="311"/>
        <end position="344"/>
    </location>
</feature>
<evidence type="ECO:0000256" key="2">
    <source>
        <dbReference type="ARBA" id="ARBA00022803"/>
    </source>
</evidence>
<dbReference type="PANTHER" id="PTHR45586:SF1">
    <property type="entry name" value="LIPOPOLYSACCHARIDE ASSEMBLY PROTEIN B"/>
    <property type="match status" value="1"/>
</dbReference>
<dbReference type="Gene3D" id="1.25.40.10">
    <property type="entry name" value="Tetratricopeptide repeat domain"/>
    <property type="match status" value="5"/>
</dbReference>
<proteinExistence type="predicted"/>
<gene>
    <name evidence="5" type="ORF">SAMN05421771_2297</name>
</gene>
<name>A0A1I6MCM7_9BACT</name>
<dbReference type="InterPro" id="IPR019734">
    <property type="entry name" value="TPR_rpt"/>
</dbReference>
<feature type="signal peptide" evidence="4">
    <location>
        <begin position="1"/>
        <end position="29"/>
    </location>
</feature>
<evidence type="ECO:0000313" key="5">
    <source>
        <dbReference type="EMBL" id="SFS13411.1"/>
    </source>
</evidence>
<accession>A0A1I6MCM7</accession>
<keyword evidence="1" id="KW-0677">Repeat</keyword>
<sequence length="702" mass="77841">MTMPFLRSALRRLSFVPVASFRMWTPAVALLLVTTAAVGQAPAKPADAVKTPDRASSYYHYGLAHLYEEMAVNAGRPDYATQAVEQYKLALDADPNSLLLQDGLADLYFRLGRIREAVQAAQEQVGRNPDDIAAHELLGKVYVRSLGDMQGAQAAEMLKLAIGEYEKLVKLKPKDVEAKLVLGQLYGVDHDSVKAEKQFRAAQGIDSNSEEVVLNMARLYTEEGNPQRAVDVLVGVPETDRTARMEFALAATYDQLKKPKEAAAAYKRSLDMEPDNLDAQKGMASALLLDGQLDEAKKSLDVILAADPQDVQSQIHLSEIQRRQGHYKEALATLEKAKTLAPDNAELSYNEALLYDALGDFPSAIAGLDKLIAASTHPEGNYSEQEKGNRYLFLDREASIYREENKSTEAIAAYKLIVALGGDFTIRGYQGEVDTYRESHQFKEATAVAAEAAKAFPKDKNVQLMYAQQLTDMGKVEEGMALAKAQLTGTTDDRDVHLQLAVMKIRLRQFKEAGAELDIATASAKRPEEKRYITFLRGELYDKSKQYDLAEAEFRKALAADPKDPAILNYLGYMLADRNEKLPEALEMIKTAVELDPQNYAYLDSLGWVYFRMGQNALAEQNLHKAIERSSADATVHDHLGQVYEKTGRLKLAVSQWERAMTEYAQSLPADSDPEDVAKVRHQLDGARVKLAKANVAKEPKQ</sequence>
<dbReference type="PROSITE" id="PS50005">
    <property type="entry name" value="TPR"/>
    <property type="match status" value="3"/>
</dbReference>
<dbReference type="PANTHER" id="PTHR45586">
    <property type="entry name" value="TPR REPEAT-CONTAINING PROTEIN PA4667"/>
    <property type="match status" value="1"/>
</dbReference>
<evidence type="ECO:0000313" key="6">
    <source>
        <dbReference type="Proteomes" id="UP000199024"/>
    </source>
</evidence>